<evidence type="ECO:0000313" key="1">
    <source>
        <dbReference type="EMBL" id="KEA58156.1"/>
    </source>
</evidence>
<name>A0A071MNR4_9BURK</name>
<sequence length="147" mass="15896">MTTQQTNIERFNELTAKIFAALYASFPVRLALEGTDYGMDDTQTNDKGRTRFNNPEEAKFFLATVNWLLNAGYIDFTHLAGGFPGKAVLTAKGLEVLKAMPATLSPQESLGDLLVSGVKTGAKEALQKGVTYALSAGAAFAWQRITT</sequence>
<dbReference type="AlphaFoldDB" id="A0A071MNR4"/>
<gene>
    <name evidence="1" type="ORF">DT99_17490</name>
</gene>
<accession>A0A071MNR4</accession>
<comment type="caution">
    <text evidence="1">The sequence shown here is derived from an EMBL/GenBank/DDBJ whole genome shotgun (WGS) entry which is preliminary data.</text>
</comment>
<reference evidence="1" key="1">
    <citation type="submission" date="2014-04" db="EMBL/GenBank/DDBJ databases">
        <title>In planta biocontrol of soil-borne Fusarium wilt of banana through a plant endophytic bacterium, Burkholderia cenocepacia 869T2.</title>
        <authorList>
            <person name="Ho Y.-N."/>
            <person name="Chiang H.-M."/>
            <person name="Chao C.-P."/>
            <person name="Su C.-C."/>
            <person name="Hsu H.-F."/>
            <person name="Guo C.-T."/>
            <person name="Hsieh J.-L."/>
            <person name="Huang C.-C."/>
        </authorList>
    </citation>
    <scope>NUCLEOTIDE SEQUENCE [LARGE SCALE GENOMIC DNA]</scope>
    <source>
        <strain evidence="1">869T2</strain>
    </source>
</reference>
<proteinExistence type="predicted"/>
<dbReference type="EMBL" id="JJOA01000014">
    <property type="protein sequence ID" value="KEA58156.1"/>
    <property type="molecule type" value="Genomic_DNA"/>
</dbReference>
<organism evidence="1">
    <name type="scientific">Burkholderia cenocepacia</name>
    <dbReference type="NCBI Taxonomy" id="95486"/>
    <lineage>
        <taxon>Bacteria</taxon>
        <taxon>Pseudomonadati</taxon>
        <taxon>Pseudomonadota</taxon>
        <taxon>Betaproteobacteria</taxon>
        <taxon>Burkholderiales</taxon>
        <taxon>Burkholderiaceae</taxon>
        <taxon>Burkholderia</taxon>
        <taxon>Burkholderia cepacia complex</taxon>
    </lineage>
</organism>
<protein>
    <submittedName>
        <fullName evidence="1">Uncharacterized protein</fullName>
    </submittedName>
</protein>
<dbReference type="OrthoDB" id="7352393at2"/>